<name>A0ABM7VVC0_9ENTR</name>
<accession>A0ABM7VVC0</accession>
<protein>
    <recommendedName>
        <fullName evidence="2">eCIS core domain-containing protein</fullName>
    </recommendedName>
</protein>
<evidence type="ECO:0000313" key="3">
    <source>
        <dbReference type="EMBL" id="BDD51125.1"/>
    </source>
</evidence>
<dbReference type="Pfam" id="PF13699">
    <property type="entry name" value="eCIS_core"/>
    <property type="match status" value="1"/>
</dbReference>
<gene>
    <name evidence="3" type="ORF">PDTA9734_26120</name>
</gene>
<proteinExistence type="predicted"/>
<dbReference type="InterPro" id="IPR025295">
    <property type="entry name" value="eCIS_core_dom"/>
</dbReference>
<dbReference type="Proteomes" id="UP001320460">
    <property type="component" value="Chromosome"/>
</dbReference>
<dbReference type="RefSeq" id="WP_125124653.1">
    <property type="nucleotide sequence ID" value="NZ_AP025334.1"/>
</dbReference>
<evidence type="ECO:0000259" key="2">
    <source>
        <dbReference type="Pfam" id="PF13699"/>
    </source>
</evidence>
<feature type="domain" description="eCIS core" evidence="2">
    <location>
        <begin position="39"/>
        <end position="104"/>
    </location>
</feature>
<sequence>MAKYTQRRADASGKPHQQAAQHPVRPALQDNRSSAKTGIPGKLKTGMEGVSGMSLDHVRVHYNSDKPEQYGAHAYAQGSDVHLAPGQEHHLPHELGHVVQQAQGRVSATRQMKGAALNDDPGLEAEATQLGKQAQASGSVRHLADNRMPAGSGTIQRYAWQGENAVMQRSVVSDFTWSLLNSQFKTLGLNGLLTLADTGTLYLLTRLETFTQIVGKVTTFANALTIAINIWDAIPAPVKTGILFLTGKVATYLPNETIVNYSHTLLVAADGDGAVGRLRTVLDYLQMIIQAVKNPVTSVFNLGKHIYSTWWGGEKTESTHEDKKAATPEERKKDLASIDLHIIWLKVGSIGLKKTQKKEEDKDEQKGGLHATFALGYRLFDYQGSYGEDGKLTLILPWEGGAILQAREPISLVNKIVFGGDFFVVRQLHMTSLSVSNEGLDELAFSLQEFSLGNGTVSATNVTAEYKKAQGAIFEAQKAGLKIYDWEADAHLKLNLAADGTFEQGSMTNFKESAGLVTIEKAQLSNNDGFMLENARLNLEKLTQLDIKATIAQLQIKEGLVKGSGDITGQNIRLLGEKIILEHIKGEATAEPGHWSASVDATLKMLFSEVNAQGSAKISYDSKEKITHIEIYDGQITANYDAFSFAATDLGYSHDQKRFSMKSAKLLIKSIGVEGSVSNVTIDENGISFATAIVKGPDKITLFDGFTLEQLQLLIKQNGESMTLSSNATLERAKVKGKAKQLEIGFDADGFKGSLASADVSTSLFGLDIQNGQVDKDGFSVESATLKLLPASENSNGKEMTDFVPDFNSGLMDFLPFGSVAFKVEGVNLNKTGLTIRSFKPKLDEIRFSAFGASARLNLEQMFGEIGYKKSLSLQELAVGLPLHVSMIFPVFPGLEVYGSLGADANLDIDILLNAKGQEGVWSVGDHAKFSGAILLRAELGANIGSQVIAALSAGFFAQGKAMLHSNAGLQGAAKFNRKKRTFDAIKPLIIDYSFKPEAVASIGVVIKAKALYFINKTLFEYTAAEWRMGNYALTGKIGDNNDKMVPETPEHLGIEDNKLNSPDYREIKGEEEQSLLKSNRTIGGSGDIRKAMLNREREEVELLLKALKQESIVAAKKREAIKEKYIKLMSRKVIYFNTIHEGMNSTDVNQRLLEFNEKFGLELLKEQYEALVYKEEQLTKDIQINIGKMEKLAKINPAILEENGLAFPLAKVQESKNQAQKLHFPDTQALEQSLEMASETLEAAIEQDNIVMAGLAGVMSPADFISYSTTSGLFGKTVRKNIQSVDNALAAFHNNKSEANLKLLAQAIKTYLTTSPESGRGPVVKVLQEQVRAALKTFH</sequence>
<dbReference type="Gene3D" id="1.20.140.180">
    <property type="match status" value="1"/>
</dbReference>
<feature type="region of interest" description="Disordered" evidence="1">
    <location>
        <begin position="1"/>
        <end position="48"/>
    </location>
</feature>
<dbReference type="EMBL" id="AP025334">
    <property type="protein sequence ID" value="BDD51125.1"/>
    <property type="molecule type" value="Genomic_DNA"/>
</dbReference>
<organism evidence="3 4">
    <name type="scientific">Phytobacter diazotrophicus</name>
    <dbReference type="NCBI Taxonomy" id="395631"/>
    <lineage>
        <taxon>Bacteria</taxon>
        <taxon>Pseudomonadati</taxon>
        <taxon>Pseudomonadota</taxon>
        <taxon>Gammaproteobacteria</taxon>
        <taxon>Enterobacterales</taxon>
        <taxon>Enterobacteriaceae</taxon>
        <taxon>Phytobacter</taxon>
    </lineage>
</organism>
<evidence type="ECO:0000313" key="4">
    <source>
        <dbReference type="Proteomes" id="UP001320460"/>
    </source>
</evidence>
<keyword evidence="4" id="KW-1185">Reference proteome</keyword>
<evidence type="ECO:0000256" key="1">
    <source>
        <dbReference type="SAM" id="MobiDB-lite"/>
    </source>
</evidence>
<reference evidence="3 4" key="1">
    <citation type="submission" date="2021-12" db="EMBL/GenBank/DDBJ databases">
        <title>Complete genome sequence of Phytobacter diazotrophicus TA9734.</title>
        <authorList>
            <person name="Kubota H."/>
            <person name="Nakayama Y."/>
            <person name="Ariyoshi T."/>
        </authorList>
    </citation>
    <scope>NUCLEOTIDE SEQUENCE [LARGE SCALE GENOMIC DNA]</scope>
    <source>
        <strain evidence="3 4">TA9734</strain>
    </source>
</reference>